<evidence type="ECO:0000256" key="1">
    <source>
        <dbReference type="SAM" id="MobiDB-lite"/>
    </source>
</evidence>
<dbReference type="Proteomes" id="UP000541444">
    <property type="component" value="Unassembled WGS sequence"/>
</dbReference>
<comment type="caution">
    <text evidence="3">The sequence shown here is derived from an EMBL/GenBank/DDBJ whole genome shotgun (WGS) entry which is preliminary data.</text>
</comment>
<sequence length="194" mass="23245">MNKLSRKWRKNRREGDDDHPIYDDTTDPIDTQEQEELIRSFELKQAQESLLWRRIFAALVLCFVAFLLFSMLHQTSSPWELRYHAYFMEEVNSWALIFAEALSILACFMAIKGLFHKSKDDRKWMWYSCYVGLLLAAFWLFYMLRLAEFRWEIIWLPFGPLSVALLCLYVDYLLAESSDEIRKLRGYMYAYKAA</sequence>
<keyword evidence="4" id="KW-1185">Reference proteome</keyword>
<feature type="transmembrane region" description="Helical" evidence="2">
    <location>
        <begin position="55"/>
        <end position="73"/>
    </location>
</feature>
<accession>A0A7J7L6N0</accession>
<keyword evidence="2" id="KW-1133">Transmembrane helix</keyword>
<evidence type="ECO:0000256" key="2">
    <source>
        <dbReference type="SAM" id="Phobius"/>
    </source>
</evidence>
<protein>
    <submittedName>
        <fullName evidence="3">Uncharacterized protein</fullName>
    </submittedName>
</protein>
<feature type="transmembrane region" description="Helical" evidence="2">
    <location>
        <begin position="124"/>
        <end position="142"/>
    </location>
</feature>
<gene>
    <name evidence="3" type="ORF">GIB67_011074</name>
</gene>
<reference evidence="3 4" key="1">
    <citation type="journal article" date="2020" name="IScience">
        <title>Genome Sequencing of the Endangered Kingdonia uniflora (Circaeasteraceae, Ranunculales) Reveals Potential Mechanisms of Evolutionary Specialization.</title>
        <authorList>
            <person name="Sun Y."/>
            <person name="Deng T."/>
            <person name="Zhang A."/>
            <person name="Moore M.J."/>
            <person name="Landis J.B."/>
            <person name="Lin N."/>
            <person name="Zhang H."/>
            <person name="Zhang X."/>
            <person name="Huang J."/>
            <person name="Zhang X."/>
            <person name="Sun H."/>
            <person name="Wang H."/>
        </authorList>
    </citation>
    <scope>NUCLEOTIDE SEQUENCE [LARGE SCALE GENOMIC DNA]</scope>
    <source>
        <strain evidence="3">TB1705</strain>
        <tissue evidence="3">Leaf</tissue>
    </source>
</reference>
<evidence type="ECO:0000313" key="3">
    <source>
        <dbReference type="EMBL" id="KAF6138234.1"/>
    </source>
</evidence>
<name>A0A7J7L6N0_9MAGN</name>
<dbReference type="EMBL" id="JACGCM010002611">
    <property type="protein sequence ID" value="KAF6138234.1"/>
    <property type="molecule type" value="Genomic_DNA"/>
</dbReference>
<organism evidence="3 4">
    <name type="scientific">Kingdonia uniflora</name>
    <dbReference type="NCBI Taxonomy" id="39325"/>
    <lineage>
        <taxon>Eukaryota</taxon>
        <taxon>Viridiplantae</taxon>
        <taxon>Streptophyta</taxon>
        <taxon>Embryophyta</taxon>
        <taxon>Tracheophyta</taxon>
        <taxon>Spermatophyta</taxon>
        <taxon>Magnoliopsida</taxon>
        <taxon>Ranunculales</taxon>
        <taxon>Circaeasteraceae</taxon>
        <taxon>Kingdonia</taxon>
    </lineage>
</organism>
<proteinExistence type="predicted"/>
<feature type="compositionally biased region" description="Basic residues" evidence="1">
    <location>
        <begin position="1"/>
        <end position="12"/>
    </location>
</feature>
<evidence type="ECO:0000313" key="4">
    <source>
        <dbReference type="Proteomes" id="UP000541444"/>
    </source>
</evidence>
<keyword evidence="2" id="KW-0472">Membrane</keyword>
<feature type="region of interest" description="Disordered" evidence="1">
    <location>
        <begin position="1"/>
        <end position="27"/>
    </location>
</feature>
<dbReference type="AlphaFoldDB" id="A0A7J7L6N0"/>
<feature type="transmembrane region" description="Helical" evidence="2">
    <location>
        <begin position="93"/>
        <end position="115"/>
    </location>
</feature>
<dbReference type="PANTHER" id="PTHR36784:SF1">
    <property type="entry name" value="HISTONE-LYSINE N-METHYLTRANSFERASE"/>
    <property type="match status" value="1"/>
</dbReference>
<keyword evidence="2" id="KW-0812">Transmembrane</keyword>
<dbReference type="PANTHER" id="PTHR36784">
    <property type="entry name" value="HISTONE-LYSINE N-METHYLTRANSFERASE"/>
    <property type="match status" value="1"/>
</dbReference>
<feature type="transmembrane region" description="Helical" evidence="2">
    <location>
        <begin position="154"/>
        <end position="175"/>
    </location>
</feature>
<feature type="compositionally biased region" description="Basic and acidic residues" evidence="1">
    <location>
        <begin position="13"/>
        <end position="22"/>
    </location>
</feature>
<dbReference type="OrthoDB" id="1904339at2759"/>